<dbReference type="GO" id="GO:0003677">
    <property type="term" value="F:DNA binding"/>
    <property type="evidence" value="ECO:0007669"/>
    <property type="project" value="InterPro"/>
</dbReference>
<dbReference type="SUPFAM" id="SSF46955">
    <property type="entry name" value="Putative DNA-binding domain"/>
    <property type="match status" value="1"/>
</dbReference>
<dbReference type="InterPro" id="IPR000551">
    <property type="entry name" value="MerR-type_HTH_dom"/>
</dbReference>
<dbReference type="GO" id="GO:0006355">
    <property type="term" value="P:regulation of DNA-templated transcription"/>
    <property type="evidence" value="ECO:0007669"/>
    <property type="project" value="InterPro"/>
</dbReference>
<keyword evidence="3" id="KW-1185">Reference proteome</keyword>
<organism evidence="2 3">
    <name type="scientific">Catellatospora methionotrophica</name>
    <dbReference type="NCBI Taxonomy" id="121620"/>
    <lineage>
        <taxon>Bacteria</taxon>
        <taxon>Bacillati</taxon>
        <taxon>Actinomycetota</taxon>
        <taxon>Actinomycetes</taxon>
        <taxon>Micromonosporales</taxon>
        <taxon>Micromonosporaceae</taxon>
        <taxon>Catellatospora</taxon>
    </lineage>
</organism>
<sequence length="201" mass="21847">MSIPTIKFYVREQLLPAGIPTARNQAEYDTTHLTRLRLIRLLTGAGMMSLASVREVLAAVDSDQLPPPELVRVVNRALLAEHAGPPADREAYDSVAPGVDRMLQRLGWRVGRSGPERESLIQALAALRALGVPCVAEELAPYAEVAEKLATQSLDRATGSGDAVLLVARIVLFDVAFDIMRRMALQHRLAEVLGEPADPPQ</sequence>
<evidence type="ECO:0000313" key="2">
    <source>
        <dbReference type="EMBL" id="GIG15335.1"/>
    </source>
</evidence>
<dbReference type="Gene3D" id="1.10.1660.10">
    <property type="match status" value="1"/>
</dbReference>
<evidence type="ECO:0000313" key="3">
    <source>
        <dbReference type="Proteomes" id="UP000660339"/>
    </source>
</evidence>
<dbReference type="InterPro" id="IPR009061">
    <property type="entry name" value="DNA-bd_dom_put_sf"/>
</dbReference>
<proteinExistence type="predicted"/>
<dbReference type="Pfam" id="PF13411">
    <property type="entry name" value="MerR_1"/>
    <property type="match status" value="1"/>
</dbReference>
<dbReference type="EMBL" id="BONJ01000020">
    <property type="protein sequence ID" value="GIG15335.1"/>
    <property type="molecule type" value="Genomic_DNA"/>
</dbReference>
<comment type="caution">
    <text evidence="2">The sequence shown here is derived from an EMBL/GenBank/DDBJ whole genome shotgun (WGS) entry which is preliminary data.</text>
</comment>
<dbReference type="Proteomes" id="UP000660339">
    <property type="component" value="Unassembled WGS sequence"/>
</dbReference>
<gene>
    <name evidence="2" type="ORF">Cme02nite_36670</name>
</gene>
<feature type="domain" description="HTH merR-type" evidence="1">
    <location>
        <begin position="2"/>
        <end position="59"/>
    </location>
</feature>
<accession>A0A8J3LAS0</accession>
<dbReference type="AlphaFoldDB" id="A0A8J3LAS0"/>
<evidence type="ECO:0000259" key="1">
    <source>
        <dbReference type="Pfam" id="PF13411"/>
    </source>
</evidence>
<name>A0A8J3LAS0_9ACTN</name>
<reference evidence="2" key="1">
    <citation type="submission" date="2021-01" db="EMBL/GenBank/DDBJ databases">
        <title>Whole genome shotgun sequence of Catellatospora methionotrophica NBRC 14553.</title>
        <authorList>
            <person name="Komaki H."/>
            <person name="Tamura T."/>
        </authorList>
    </citation>
    <scope>NUCLEOTIDE SEQUENCE</scope>
    <source>
        <strain evidence="2">NBRC 14553</strain>
    </source>
</reference>
<protein>
    <recommendedName>
        <fullName evidence="1">HTH merR-type domain-containing protein</fullName>
    </recommendedName>
</protein>